<reference evidence="1" key="2">
    <citation type="journal article" date="2021" name="Microbiol. Resour. Announc.">
        <title>Complete Genome Sequence of Polycladomyces abyssicola JIR-001T, Isolated from Hemipelagic Sediment in Deep Seawater.</title>
        <authorList>
            <person name="Tsubouchi T."/>
            <person name="Kaneko Y."/>
        </authorList>
    </citation>
    <scope>NUCLEOTIDE SEQUENCE</scope>
    <source>
        <strain evidence="1">JIR-001</strain>
    </source>
</reference>
<dbReference type="EMBL" id="AP024601">
    <property type="protein sequence ID" value="BCU81893.1"/>
    <property type="molecule type" value="Genomic_DNA"/>
</dbReference>
<dbReference type="Proteomes" id="UP000677436">
    <property type="component" value="Chromosome"/>
</dbReference>
<organism evidence="1 2">
    <name type="scientific">Polycladomyces abyssicola</name>
    <dbReference type="NCBI Taxonomy" id="1125966"/>
    <lineage>
        <taxon>Bacteria</taxon>
        <taxon>Bacillati</taxon>
        <taxon>Bacillota</taxon>
        <taxon>Bacilli</taxon>
        <taxon>Bacillales</taxon>
        <taxon>Thermoactinomycetaceae</taxon>
        <taxon>Polycladomyces</taxon>
    </lineage>
</organism>
<dbReference type="AlphaFoldDB" id="A0A8D5UGR7"/>
<evidence type="ECO:0000313" key="2">
    <source>
        <dbReference type="Proteomes" id="UP000677436"/>
    </source>
</evidence>
<sequence>MEFLLSFVYFGLAAHMLDAFRHYWREGEIFSAGWNLAWGATILLIGLAI</sequence>
<reference evidence="1" key="1">
    <citation type="journal article" date="2013" name="Int. J. Syst. Evol. Microbiol.">
        <title>Polycladomyces abyssicola gen. nov., sp. nov., a thermophilic filamentous bacterium isolated from hemipelagic sediment.</title>
        <authorList>
            <person name="Tsubouchi T."/>
            <person name="Shimane Y."/>
            <person name="Mori K."/>
            <person name="Usui K."/>
            <person name="Hiraki T."/>
            <person name="Tame A."/>
            <person name="Uematsu K."/>
            <person name="Maruyama T."/>
            <person name="Hatada Y."/>
        </authorList>
    </citation>
    <scope>NUCLEOTIDE SEQUENCE</scope>
    <source>
        <strain evidence="1">JIR-001</strain>
    </source>
</reference>
<protein>
    <submittedName>
        <fullName evidence="1">Uncharacterized protein</fullName>
    </submittedName>
</protein>
<gene>
    <name evidence="1" type="ORF">JIR001_16760</name>
</gene>
<evidence type="ECO:0000313" key="1">
    <source>
        <dbReference type="EMBL" id="BCU81893.1"/>
    </source>
</evidence>
<keyword evidence="2" id="KW-1185">Reference proteome</keyword>
<proteinExistence type="predicted"/>
<name>A0A8D5UGR7_9BACL</name>
<dbReference type="RefSeq" id="WP_212772314.1">
    <property type="nucleotide sequence ID" value="NZ_AP024601.1"/>
</dbReference>
<accession>A0A8D5UGR7</accession>
<dbReference type="KEGG" id="pabs:JIR001_16760"/>